<accession>A0A8H2E4E9</accession>
<evidence type="ECO:0000313" key="4">
    <source>
        <dbReference type="Proteomes" id="UP000297595"/>
    </source>
</evidence>
<feature type="transmembrane region" description="Helical" evidence="1">
    <location>
        <begin position="497"/>
        <end position="518"/>
    </location>
</feature>
<dbReference type="GO" id="GO:0016747">
    <property type="term" value="F:acyltransferase activity, transferring groups other than amino-acyl groups"/>
    <property type="evidence" value="ECO:0007669"/>
    <property type="project" value="InterPro"/>
</dbReference>
<feature type="transmembrane region" description="Helical" evidence="1">
    <location>
        <begin position="293"/>
        <end position="319"/>
    </location>
</feature>
<keyword evidence="1" id="KW-1133">Transmembrane helix</keyword>
<evidence type="ECO:0000256" key="1">
    <source>
        <dbReference type="SAM" id="Phobius"/>
    </source>
</evidence>
<dbReference type="PANTHER" id="PTHR23028:SF134">
    <property type="entry name" value="PUTATIVE (AFU_ORTHOLOGUE AFUA_4G08520)-RELATED"/>
    <property type="match status" value="1"/>
</dbReference>
<protein>
    <recommendedName>
        <fullName evidence="2">Acyltransferase 3 domain-containing protein</fullName>
    </recommendedName>
</protein>
<sequence length="534" mass="60768">MSTKEHLSLDTSSSFLPTWFQKRSKSKERYEYNSESVIRWGFTKLWPNIHSFLIFLLPSFISNRYSKTPPRYSLKSTSWLDGLRGIACLLVYSYHFHGSCFPTMREPWDYKMNNGYIALPIIRILHSGDTMVAIFFIISGFALSIKSVKALKGLTSFENGHALSKDLASSVCRRYLRLVLPCAGSFLLVGLFASAGWFEAVPYNGENETWLRGGMISPRAPMQESLYKQAVWVLGDYYKYAVDVVLFNDSIGYRWETNSHLWTIPMEFRESLYVFLMILGLSNFKRWARVRLVLPLCVIIGLYNGSWQFALFMLGFLLAEIHATLEDDENYLSLGTANGTKKSVYDRHPRVFSFLKVTALTVGLYLGSYPIRAPLPHEASGFSLLTAWTPPSHVYTENHGPVYFWAGVGAGMIVASVVFLPVIQKLLCSGVCQYLGRISFSLYLIHGPLLQSLGYSLLLATWGIMGVGKLFGSERSPNDPTDKDVQNLENWKIVTTWFVFAINTTVTVWVSDIFWRAFDAPSVKFTRWLEKKFI</sequence>
<feature type="transmembrane region" description="Helical" evidence="1">
    <location>
        <begin position="402"/>
        <end position="423"/>
    </location>
</feature>
<dbReference type="Pfam" id="PF01757">
    <property type="entry name" value="Acyl_transf_3"/>
    <property type="match status" value="1"/>
</dbReference>
<organism evidence="3 4">
    <name type="scientific">Orbilia oligospora</name>
    <name type="common">Nematode-trapping fungus</name>
    <name type="synonym">Arthrobotrys oligospora</name>
    <dbReference type="NCBI Taxonomy" id="2813651"/>
    <lineage>
        <taxon>Eukaryota</taxon>
        <taxon>Fungi</taxon>
        <taxon>Dikarya</taxon>
        <taxon>Ascomycota</taxon>
        <taxon>Pezizomycotina</taxon>
        <taxon>Orbiliomycetes</taxon>
        <taxon>Orbiliales</taxon>
        <taxon>Orbiliaceae</taxon>
        <taxon>Orbilia</taxon>
    </lineage>
</organism>
<name>A0A8H2E4E9_ORBOL</name>
<keyword evidence="1" id="KW-0472">Membrane</keyword>
<comment type="caution">
    <text evidence="3">The sequence shown here is derived from an EMBL/GenBank/DDBJ whole genome shotgun (WGS) entry which is preliminary data.</text>
</comment>
<dbReference type="EMBL" id="SOZJ01000002">
    <property type="protein sequence ID" value="TGJ71194.1"/>
    <property type="molecule type" value="Genomic_DNA"/>
</dbReference>
<evidence type="ECO:0000313" key="3">
    <source>
        <dbReference type="EMBL" id="TGJ71194.1"/>
    </source>
</evidence>
<dbReference type="PANTHER" id="PTHR23028">
    <property type="entry name" value="ACETYLTRANSFERASE"/>
    <property type="match status" value="1"/>
</dbReference>
<evidence type="ECO:0000259" key="2">
    <source>
        <dbReference type="Pfam" id="PF01757"/>
    </source>
</evidence>
<dbReference type="Proteomes" id="UP000297595">
    <property type="component" value="Unassembled WGS sequence"/>
</dbReference>
<dbReference type="InterPro" id="IPR050879">
    <property type="entry name" value="Acyltransferase_3"/>
</dbReference>
<feature type="domain" description="Acyltransferase 3" evidence="2">
    <location>
        <begin position="78"/>
        <end position="515"/>
    </location>
</feature>
<feature type="transmembrane region" description="Helical" evidence="1">
    <location>
        <begin position="116"/>
        <end position="143"/>
    </location>
</feature>
<proteinExistence type="predicted"/>
<dbReference type="AlphaFoldDB" id="A0A8H2E4E9"/>
<dbReference type="InterPro" id="IPR002656">
    <property type="entry name" value="Acyl_transf_3_dom"/>
</dbReference>
<gene>
    <name evidence="3" type="ORF">EYR41_003179</name>
</gene>
<keyword evidence="1" id="KW-0812">Transmembrane</keyword>
<reference evidence="3 4" key="1">
    <citation type="submission" date="2019-03" db="EMBL/GenBank/DDBJ databases">
        <title>Nematode-trapping fungi genome.</title>
        <authorList>
            <person name="Vidal-Diez De Ulzurrun G."/>
        </authorList>
    </citation>
    <scope>NUCLEOTIDE SEQUENCE [LARGE SCALE GENOMIC DNA]</scope>
    <source>
        <strain evidence="3 4">TWF154</strain>
    </source>
</reference>
<feature type="transmembrane region" description="Helical" evidence="1">
    <location>
        <begin position="443"/>
        <end position="465"/>
    </location>
</feature>
<feature type="transmembrane region" description="Helical" evidence="1">
    <location>
        <begin position="175"/>
        <end position="198"/>
    </location>
</feature>